<reference evidence="3" key="1">
    <citation type="submission" date="2017-02" db="EMBL/GenBank/DDBJ databases">
        <authorList>
            <person name="Dridi B."/>
        </authorList>
    </citation>
    <scope>NUCLEOTIDE SEQUENCE [LARGE SCALE GENOMIC DNA]</scope>
    <source>
        <strain evidence="3">B Co 03.10</strain>
    </source>
</reference>
<proteinExistence type="predicted"/>
<gene>
    <name evidence="2" type="ORF">FM105_08065</name>
</gene>
<organism evidence="2 3">
    <name type="scientific">Brevibacterium yomogidense</name>
    <dbReference type="NCBI Taxonomy" id="946573"/>
    <lineage>
        <taxon>Bacteria</taxon>
        <taxon>Bacillati</taxon>
        <taxon>Actinomycetota</taxon>
        <taxon>Actinomycetes</taxon>
        <taxon>Micrococcales</taxon>
        <taxon>Brevibacteriaceae</taxon>
        <taxon>Brevibacterium</taxon>
    </lineage>
</organism>
<evidence type="ECO:0000313" key="2">
    <source>
        <dbReference type="EMBL" id="SLM97984.1"/>
    </source>
</evidence>
<dbReference type="Proteomes" id="UP000196581">
    <property type="component" value="Unassembled WGS sequence"/>
</dbReference>
<feature type="compositionally biased region" description="Polar residues" evidence="1">
    <location>
        <begin position="75"/>
        <end position="86"/>
    </location>
</feature>
<dbReference type="EMBL" id="FWFF01000014">
    <property type="protein sequence ID" value="SLM97984.1"/>
    <property type="molecule type" value="Genomic_DNA"/>
</dbReference>
<feature type="region of interest" description="Disordered" evidence="1">
    <location>
        <begin position="1"/>
        <end position="86"/>
    </location>
</feature>
<dbReference type="AlphaFoldDB" id="A0A1X6XFE0"/>
<protein>
    <submittedName>
        <fullName evidence="2">Uncharacterized protein</fullName>
    </submittedName>
</protein>
<accession>A0A1X6XFE0</accession>
<feature type="compositionally biased region" description="Gly residues" evidence="1">
    <location>
        <begin position="39"/>
        <end position="49"/>
    </location>
</feature>
<keyword evidence="3" id="KW-1185">Reference proteome</keyword>
<name>A0A1X6XFE0_9MICO</name>
<evidence type="ECO:0000313" key="3">
    <source>
        <dbReference type="Proteomes" id="UP000196581"/>
    </source>
</evidence>
<sequence length="86" mass="8379">MSDDEATKDEATKDGGVQPDSDGSQTQEPDAADAVASGEGAGVEPGGGEQADVDAEQASAGEGMLSLDDLLDGAQGTSCSIDGTCD</sequence>
<evidence type="ECO:0000256" key="1">
    <source>
        <dbReference type="SAM" id="MobiDB-lite"/>
    </source>
</evidence>
<dbReference type="RefSeq" id="WP_087007071.1">
    <property type="nucleotide sequence ID" value="NZ_FWFF01000014.1"/>
</dbReference>